<evidence type="ECO:0000313" key="4">
    <source>
        <dbReference type="Proteomes" id="UP000001514"/>
    </source>
</evidence>
<dbReference type="HOGENOM" id="CLU_704757_0_0_1"/>
<dbReference type="Gramene" id="EFJ29922">
    <property type="protein sequence ID" value="EFJ29922"/>
    <property type="gene ID" value="SELMODRAFT_440606"/>
</dbReference>
<dbReference type="EMBL" id="GL377576">
    <property type="protein sequence ID" value="EFJ29922.1"/>
    <property type="molecule type" value="Genomic_DNA"/>
</dbReference>
<dbReference type="FunFam" id="2.60.40.10:FF:000552">
    <property type="entry name" value="Related to glucoamylase"/>
    <property type="match status" value="1"/>
</dbReference>
<dbReference type="KEGG" id="smo:SELMODRAFT_440606"/>
<reference evidence="3 4" key="1">
    <citation type="journal article" date="2011" name="Science">
        <title>The Selaginella genome identifies genetic changes associated with the evolution of vascular plants.</title>
        <authorList>
            <person name="Banks J.A."/>
            <person name="Nishiyama T."/>
            <person name="Hasebe M."/>
            <person name="Bowman J.L."/>
            <person name="Gribskov M."/>
            <person name="dePamphilis C."/>
            <person name="Albert V.A."/>
            <person name="Aono N."/>
            <person name="Aoyama T."/>
            <person name="Ambrose B.A."/>
            <person name="Ashton N.W."/>
            <person name="Axtell M.J."/>
            <person name="Barker E."/>
            <person name="Barker M.S."/>
            <person name="Bennetzen J.L."/>
            <person name="Bonawitz N.D."/>
            <person name="Chapple C."/>
            <person name="Cheng C."/>
            <person name="Correa L.G."/>
            <person name="Dacre M."/>
            <person name="DeBarry J."/>
            <person name="Dreyer I."/>
            <person name="Elias M."/>
            <person name="Engstrom E.M."/>
            <person name="Estelle M."/>
            <person name="Feng L."/>
            <person name="Finet C."/>
            <person name="Floyd S.K."/>
            <person name="Frommer W.B."/>
            <person name="Fujita T."/>
            <person name="Gramzow L."/>
            <person name="Gutensohn M."/>
            <person name="Harholt J."/>
            <person name="Hattori M."/>
            <person name="Heyl A."/>
            <person name="Hirai T."/>
            <person name="Hiwatashi Y."/>
            <person name="Ishikawa M."/>
            <person name="Iwata M."/>
            <person name="Karol K.G."/>
            <person name="Koehler B."/>
            <person name="Kolukisaoglu U."/>
            <person name="Kubo M."/>
            <person name="Kurata T."/>
            <person name="Lalonde S."/>
            <person name="Li K."/>
            <person name="Li Y."/>
            <person name="Litt A."/>
            <person name="Lyons E."/>
            <person name="Manning G."/>
            <person name="Maruyama T."/>
            <person name="Michael T.P."/>
            <person name="Mikami K."/>
            <person name="Miyazaki S."/>
            <person name="Morinaga S."/>
            <person name="Murata T."/>
            <person name="Mueller-Roeber B."/>
            <person name="Nelson D.R."/>
            <person name="Obara M."/>
            <person name="Oguri Y."/>
            <person name="Olmstead R.G."/>
            <person name="Onodera N."/>
            <person name="Petersen B.L."/>
            <person name="Pils B."/>
            <person name="Prigge M."/>
            <person name="Rensing S.A."/>
            <person name="Riano-Pachon D.M."/>
            <person name="Roberts A.W."/>
            <person name="Sato Y."/>
            <person name="Scheller H.V."/>
            <person name="Schulz B."/>
            <person name="Schulz C."/>
            <person name="Shakirov E.V."/>
            <person name="Shibagaki N."/>
            <person name="Shinohara N."/>
            <person name="Shippen D.E."/>
            <person name="Soerensen I."/>
            <person name="Sotooka R."/>
            <person name="Sugimoto N."/>
            <person name="Sugita M."/>
            <person name="Sumikawa N."/>
            <person name="Tanurdzic M."/>
            <person name="Theissen G."/>
            <person name="Ulvskov P."/>
            <person name="Wakazuki S."/>
            <person name="Weng J.K."/>
            <person name="Willats W.W."/>
            <person name="Wipf D."/>
            <person name="Wolf P.G."/>
            <person name="Yang L."/>
            <person name="Zimmer A.D."/>
            <person name="Zhu Q."/>
            <person name="Mitros T."/>
            <person name="Hellsten U."/>
            <person name="Loque D."/>
            <person name="Otillar R."/>
            <person name="Salamov A."/>
            <person name="Schmutz J."/>
            <person name="Shapiro H."/>
            <person name="Lindquist E."/>
            <person name="Lucas S."/>
            <person name="Rokhsar D."/>
            <person name="Grigoriev I.V."/>
        </authorList>
    </citation>
    <scope>NUCLEOTIDE SEQUENCE [LARGE SCALE GENOMIC DNA]</scope>
</reference>
<gene>
    <name evidence="3" type="ORF">SELMODRAFT_440606</name>
</gene>
<dbReference type="PROSITE" id="PS51166">
    <property type="entry name" value="CBM20"/>
    <property type="match status" value="1"/>
</dbReference>
<feature type="region of interest" description="Disordered" evidence="1">
    <location>
        <begin position="262"/>
        <end position="392"/>
    </location>
</feature>
<dbReference type="Gene3D" id="2.60.40.10">
    <property type="entry name" value="Immunoglobulins"/>
    <property type="match status" value="1"/>
</dbReference>
<dbReference type="eggNOG" id="ENOG502QU99">
    <property type="taxonomic scope" value="Eukaryota"/>
</dbReference>
<dbReference type="AlphaFoldDB" id="D8RCY0"/>
<dbReference type="GO" id="GO:2001070">
    <property type="term" value="F:starch binding"/>
    <property type="evidence" value="ECO:0007669"/>
    <property type="project" value="InterPro"/>
</dbReference>
<organism evidence="4">
    <name type="scientific">Selaginella moellendorffii</name>
    <name type="common">Spikemoss</name>
    <dbReference type="NCBI Taxonomy" id="88036"/>
    <lineage>
        <taxon>Eukaryota</taxon>
        <taxon>Viridiplantae</taxon>
        <taxon>Streptophyta</taxon>
        <taxon>Embryophyta</taxon>
        <taxon>Tracheophyta</taxon>
        <taxon>Lycopodiopsida</taxon>
        <taxon>Selaginellales</taxon>
        <taxon>Selaginellaceae</taxon>
        <taxon>Selaginella</taxon>
    </lineage>
</organism>
<dbReference type="CDD" id="cd05467">
    <property type="entry name" value="CBM20"/>
    <property type="match status" value="1"/>
</dbReference>
<protein>
    <recommendedName>
        <fullName evidence="2">CBM20 domain-containing protein</fullName>
    </recommendedName>
</protein>
<keyword evidence="4" id="KW-1185">Reference proteome</keyword>
<feature type="compositionally biased region" description="Polar residues" evidence="1">
    <location>
        <begin position="284"/>
        <end position="295"/>
    </location>
</feature>
<evidence type="ECO:0000313" key="3">
    <source>
        <dbReference type="EMBL" id="EFJ29922.1"/>
    </source>
</evidence>
<dbReference type="InterPro" id="IPR013783">
    <property type="entry name" value="Ig-like_fold"/>
</dbReference>
<dbReference type="OrthoDB" id="550577at2759"/>
<dbReference type="PANTHER" id="PTHR15048:SF0">
    <property type="entry name" value="STARCH-BINDING DOMAIN-CONTAINING PROTEIN 1"/>
    <property type="match status" value="1"/>
</dbReference>
<proteinExistence type="predicted"/>
<dbReference type="PANTHER" id="PTHR15048">
    <property type="entry name" value="STARCH-BINDING DOMAIN-CONTAINING PROTEIN 1"/>
    <property type="match status" value="1"/>
</dbReference>
<feature type="compositionally biased region" description="Basic and acidic residues" evidence="1">
    <location>
        <begin position="262"/>
        <end position="283"/>
    </location>
</feature>
<dbReference type="SMART" id="SM01065">
    <property type="entry name" value="CBM_2"/>
    <property type="match status" value="1"/>
</dbReference>
<evidence type="ECO:0000256" key="1">
    <source>
        <dbReference type="SAM" id="MobiDB-lite"/>
    </source>
</evidence>
<sequence length="392" mass="42137">MEKFAAALGVCHRPLVWQQLVGGAVSGSRDSRQGFLQCSCFERRILRHRKAARVLAPRAARLVLTTASESDDAAVEESEEVMPMVTTTFMLQKKCDYGERFAVVGASPLLGAWDPAAGVSMDWSEDHVWKCQIDLPVGEQYEYKFVLTSKKAVPEWQPGPNRIFKTDDAESPLIVSESWESTEMGPSLETGDAPETLSKLVEDILEESTASAVVEDVLDAAADTVSKLVNEALDKAGENVPELGKTAGGKGVDGTGIVEKEEAGAAAKVAEESEPEKGSKDEQSTNQGKTKSVVTFDNMEEDESPDSESSKDTSSESSEEEEGHSASLAVVTPQPECTSDVPEDSKGFKSFKFEAQPATGTKTDHQAENGQPDGIEDDGSVSVPANKEQEIK</sequence>
<dbReference type="InterPro" id="IPR002044">
    <property type="entry name" value="CBM20"/>
</dbReference>
<dbReference type="GO" id="GO:0016020">
    <property type="term" value="C:membrane"/>
    <property type="evidence" value="ECO:0000318"/>
    <property type="project" value="GO_Central"/>
</dbReference>
<dbReference type="InterPro" id="IPR013784">
    <property type="entry name" value="Carb-bd-like_fold"/>
</dbReference>
<accession>D8RCY0</accession>
<evidence type="ECO:0000259" key="2">
    <source>
        <dbReference type="PROSITE" id="PS51166"/>
    </source>
</evidence>
<dbReference type="Proteomes" id="UP000001514">
    <property type="component" value="Unassembled WGS sequence"/>
</dbReference>
<dbReference type="SUPFAM" id="SSF49452">
    <property type="entry name" value="Starch-binding domain-like"/>
    <property type="match status" value="1"/>
</dbReference>
<name>D8RCY0_SELML</name>
<feature type="domain" description="CBM20" evidence="2">
    <location>
        <begin position="79"/>
        <end position="181"/>
    </location>
</feature>
<dbReference type="Pfam" id="PF00686">
    <property type="entry name" value="CBM_20"/>
    <property type="match status" value="1"/>
</dbReference>
<dbReference type="InParanoid" id="D8RCY0"/>